<comment type="cofactor">
    <cofactor evidence="10">
        <name>[2Fe-2S] cluster</name>
        <dbReference type="ChEBI" id="CHEBI:190135"/>
    </cofactor>
    <text evidence="10">Binds 1 [2Fe-2S] cluster per subunit.</text>
</comment>
<dbReference type="PROSITE" id="PS51085">
    <property type="entry name" value="2FE2S_FER_2"/>
    <property type="match status" value="1"/>
</dbReference>
<comment type="caution">
    <text evidence="14">The sequence shown here is derived from an EMBL/GenBank/DDBJ whole genome shotgun (WGS) entry which is preliminary data.</text>
</comment>
<comment type="cofactor">
    <cofactor evidence="1 10">
        <name>[4Fe-4S] cluster</name>
        <dbReference type="ChEBI" id="CHEBI:49883"/>
    </cofactor>
</comment>
<keyword evidence="6 10" id="KW-0408">Iron</keyword>
<dbReference type="GeneID" id="7398098"/>
<dbReference type="PROSITE" id="PS51669">
    <property type="entry name" value="4FE4S_MOW_BIS_MGD"/>
    <property type="match status" value="1"/>
</dbReference>
<evidence type="ECO:0000259" key="11">
    <source>
        <dbReference type="PROSITE" id="PS51085"/>
    </source>
</evidence>
<evidence type="ECO:0000256" key="2">
    <source>
        <dbReference type="ARBA" id="ARBA00005404"/>
    </source>
</evidence>
<proteinExistence type="inferred from homology"/>
<dbReference type="GO" id="GO:0016651">
    <property type="term" value="F:oxidoreductase activity, acting on NAD(P)H"/>
    <property type="evidence" value="ECO:0007669"/>
    <property type="project" value="InterPro"/>
</dbReference>
<evidence type="ECO:0000256" key="9">
    <source>
        <dbReference type="ARBA" id="ARBA00047712"/>
    </source>
</evidence>
<dbReference type="Pfam" id="PF22117">
    <property type="entry name" value="Fer4_Nqo3"/>
    <property type="match status" value="1"/>
</dbReference>
<dbReference type="InterPro" id="IPR001041">
    <property type="entry name" value="2Fe-2S_ferredoxin-type"/>
</dbReference>
<evidence type="ECO:0000256" key="3">
    <source>
        <dbReference type="ARBA" id="ARBA00022485"/>
    </source>
</evidence>
<name>A0A643CL43_ANAMA</name>
<keyword evidence="7 10" id="KW-0411">Iron-sulfur</keyword>
<feature type="domain" description="4Fe-4S His(Cys)3-ligated-type" evidence="13">
    <location>
        <begin position="78"/>
        <end position="117"/>
    </location>
</feature>
<dbReference type="Gene3D" id="3.30.200.210">
    <property type="match status" value="1"/>
</dbReference>
<feature type="domain" description="4Fe-4S Mo/W bis-MGD-type" evidence="12">
    <location>
        <begin position="215"/>
        <end position="271"/>
    </location>
</feature>
<keyword evidence="10" id="KW-0001">2Fe-2S</keyword>
<dbReference type="RefSeq" id="WP_010264599.1">
    <property type="nucleotide sequence ID" value="NZ_PKOF01000014.1"/>
</dbReference>
<evidence type="ECO:0000256" key="1">
    <source>
        <dbReference type="ARBA" id="ARBA00001966"/>
    </source>
</evidence>
<dbReference type="InterPro" id="IPR000283">
    <property type="entry name" value="NADH_UbQ_OxRdtase_75kDa_su_CS"/>
</dbReference>
<dbReference type="Pfam" id="PF22151">
    <property type="entry name" value="Fer4_NDSU1"/>
    <property type="match status" value="1"/>
</dbReference>
<dbReference type="SUPFAM" id="SSF54292">
    <property type="entry name" value="2Fe-2S ferredoxin-like"/>
    <property type="match status" value="1"/>
</dbReference>
<comment type="catalytic activity">
    <reaction evidence="9 10">
        <text>a quinone + NADH + 5 H(+)(in) = a quinol + NAD(+) + 4 H(+)(out)</text>
        <dbReference type="Rhea" id="RHEA:57888"/>
        <dbReference type="ChEBI" id="CHEBI:15378"/>
        <dbReference type="ChEBI" id="CHEBI:24646"/>
        <dbReference type="ChEBI" id="CHEBI:57540"/>
        <dbReference type="ChEBI" id="CHEBI:57945"/>
        <dbReference type="ChEBI" id="CHEBI:132124"/>
    </reaction>
</comment>
<dbReference type="PROSITE" id="PS00643">
    <property type="entry name" value="COMPLEX1_75K_3"/>
    <property type="match status" value="1"/>
</dbReference>
<evidence type="ECO:0000256" key="8">
    <source>
        <dbReference type="ARBA" id="ARBA00023027"/>
    </source>
</evidence>
<dbReference type="AlphaFoldDB" id="A0A643CL43"/>
<evidence type="ECO:0000259" key="13">
    <source>
        <dbReference type="PROSITE" id="PS51839"/>
    </source>
</evidence>
<dbReference type="InterPro" id="IPR006963">
    <property type="entry name" value="Mopterin_OxRdtase_4Fe-4S_dom"/>
</dbReference>
<dbReference type="InterPro" id="IPR050123">
    <property type="entry name" value="Prok_molybdopt-oxidoreductase"/>
</dbReference>
<dbReference type="PROSITE" id="PS00641">
    <property type="entry name" value="COMPLEX1_75K_1"/>
    <property type="match status" value="1"/>
</dbReference>
<dbReference type="InterPro" id="IPR019574">
    <property type="entry name" value="NADH_UbQ_OxRdtase_Gsu_4Fe4S-bd"/>
</dbReference>
<dbReference type="InterPro" id="IPR006656">
    <property type="entry name" value="Mopterin_OxRdtase"/>
</dbReference>
<dbReference type="GO" id="GO:0046872">
    <property type="term" value="F:metal ion binding"/>
    <property type="evidence" value="ECO:0007669"/>
    <property type="project" value="UniProtKB-UniRule"/>
</dbReference>
<evidence type="ECO:0000256" key="6">
    <source>
        <dbReference type="ARBA" id="ARBA00023004"/>
    </source>
</evidence>
<dbReference type="NCBIfam" id="TIGR01973">
    <property type="entry name" value="NuoG"/>
    <property type="match status" value="1"/>
</dbReference>
<gene>
    <name evidence="14" type="ORF">FY207_02285</name>
</gene>
<keyword evidence="5 10" id="KW-1278">Translocase</keyword>
<dbReference type="Gene3D" id="3.10.20.740">
    <property type="match status" value="1"/>
</dbReference>
<dbReference type="PANTHER" id="PTHR43105:SF13">
    <property type="entry name" value="NADH-UBIQUINONE OXIDOREDUCTASE 75 KDA SUBUNIT, MITOCHONDRIAL"/>
    <property type="match status" value="1"/>
</dbReference>
<dbReference type="InterPro" id="IPR010228">
    <property type="entry name" value="NADH_UbQ_OxRdtase_Gsu"/>
</dbReference>
<protein>
    <recommendedName>
        <fullName evidence="10">NADH-quinone oxidoreductase</fullName>
        <ecNumber evidence="10">7.1.1.-</ecNumber>
    </recommendedName>
</protein>
<dbReference type="InterPro" id="IPR054351">
    <property type="entry name" value="NADH_UbQ_OxRdtase_ferredoxin"/>
</dbReference>
<keyword evidence="4 10" id="KW-0479">Metal-binding</keyword>
<dbReference type="EMBL" id="VTCY01000005">
    <property type="protein sequence ID" value="KAB0452093.1"/>
    <property type="molecule type" value="Genomic_DNA"/>
</dbReference>
<dbReference type="FunFam" id="3.30.70.20:FF:000002">
    <property type="entry name" value="NADH-ubiquinone oxidoreductase 75 kDa subunit"/>
    <property type="match status" value="1"/>
</dbReference>
<dbReference type="GO" id="GO:0048038">
    <property type="term" value="F:quinone binding"/>
    <property type="evidence" value="ECO:0007669"/>
    <property type="project" value="UniProtKB-UniRule"/>
</dbReference>
<evidence type="ECO:0000256" key="7">
    <source>
        <dbReference type="ARBA" id="ARBA00023014"/>
    </source>
</evidence>
<dbReference type="FunFam" id="3.10.20.740:FF:000001">
    <property type="entry name" value="NADH-quinone oxidoreductase subunit G"/>
    <property type="match status" value="1"/>
</dbReference>
<dbReference type="GO" id="GO:0008137">
    <property type="term" value="F:NADH dehydrogenase (ubiquinone) activity"/>
    <property type="evidence" value="ECO:0007669"/>
    <property type="project" value="UniProtKB-UniRule"/>
</dbReference>
<keyword evidence="8 10" id="KW-0520">NAD</keyword>
<dbReference type="Pfam" id="PF10588">
    <property type="entry name" value="NADH-G_4Fe-4S_3"/>
    <property type="match status" value="1"/>
</dbReference>
<keyword evidence="14" id="KW-0560">Oxidoreductase</keyword>
<dbReference type="PANTHER" id="PTHR43105">
    <property type="entry name" value="RESPIRATORY NITRATE REDUCTASE"/>
    <property type="match status" value="1"/>
</dbReference>
<keyword evidence="10" id="KW-0874">Quinone</keyword>
<comment type="function">
    <text evidence="10">NDH-1 shuttles electrons from NADH, via FMN and iron-sulfur (Fe-S) centers, to quinones in the respiratory chain. Couples the redox reaction to proton translocation (for every two electrons transferred, four hydrogen ions are translocated across the cytoplasmic membrane), and thus conserves the redox energy in a proton gradient.</text>
</comment>
<sequence length="691" mass="76271">MVKVVVNSTEIEVEEGVTVLQACESAGVEIPRFCYHERLAIAGNCRMCLVEITGQPKLVASCAMPVSEGMEISTGSERVRKAREGVLELLLINHPLDCPICDQGGECDLQDQVMGYGRGIGRYDECKRAVSKKAFGPLIENSMNRCIHCTRCVRFLSDVAGTYEFGTFGRGESMEIDSCIKQGVLSELSGNIIDLCPVGALTSKPYSFKARPWELSHCDTIDVLDAVCSNIRVDSRGLEVMRVLPRLNEDINEEWISDKTRFSYDGLNVQRLDKPYVRKRNKLVEASWDKALGLVMERFRNTPPGGIAAISGDLADCESMFLLKKLMCHHGSETMECRQDGAKLPPNPRSMYLFNTSIAGIEEADLCLLVNANLRFDAPIINARLRKRYLGGGIVIAAAGCGFDYTYAVQDLGRELSVLRDIYDGHHEFCGALQASKRPMIVLGQDALVSDVGGEVLELAARIAEKFNMVRDDWNGFNVLHRAAARVGGLDIGFLPKDPNKVGVREILHKASSGDFQMLYLLGADEIDLGPVKDANPALFVVYQGHHADRGAHIADVVLPGAAYTEKRATYVNTEGRVQRTEVAVRSPGDSVEDWMILNMLAERVGCDFRYSSVFDVWKELASVGDQFREENIGSLVAAKWSAPSKGGKPRLPALKGEFTVERRNFYMTDPISRASATMAKCTKFFTEKAC</sequence>
<evidence type="ECO:0000256" key="5">
    <source>
        <dbReference type="ARBA" id="ARBA00022967"/>
    </source>
</evidence>
<keyword evidence="3 10" id="KW-0004">4Fe-4S</keyword>
<dbReference type="CDD" id="cd02773">
    <property type="entry name" value="MopB_Res-Cmplx1_Nad11"/>
    <property type="match status" value="1"/>
</dbReference>
<evidence type="ECO:0000259" key="12">
    <source>
        <dbReference type="PROSITE" id="PS51669"/>
    </source>
</evidence>
<feature type="domain" description="2Fe-2S ferredoxin-type" evidence="11">
    <location>
        <begin position="1"/>
        <end position="78"/>
    </location>
</feature>
<dbReference type="SMART" id="SM00929">
    <property type="entry name" value="NADH-G_4Fe-4S_3"/>
    <property type="match status" value="1"/>
</dbReference>
<dbReference type="SUPFAM" id="SSF54862">
    <property type="entry name" value="4Fe-4S ferredoxins"/>
    <property type="match status" value="1"/>
</dbReference>
<dbReference type="CDD" id="cd00207">
    <property type="entry name" value="fer2"/>
    <property type="match status" value="1"/>
</dbReference>
<comment type="similarity">
    <text evidence="2 10">Belongs to the complex I 75 kDa subunit family.</text>
</comment>
<evidence type="ECO:0000256" key="4">
    <source>
        <dbReference type="ARBA" id="ARBA00022723"/>
    </source>
</evidence>
<dbReference type="InterPro" id="IPR015405">
    <property type="entry name" value="NDUFS1-like_C"/>
</dbReference>
<dbReference type="Gene3D" id="3.40.50.740">
    <property type="match status" value="1"/>
</dbReference>
<dbReference type="SUPFAM" id="SSF53706">
    <property type="entry name" value="Formate dehydrogenase/DMSO reductase, domains 1-3"/>
    <property type="match status" value="1"/>
</dbReference>
<accession>A0A643CL43</accession>
<evidence type="ECO:0000256" key="10">
    <source>
        <dbReference type="RuleBase" id="RU003525"/>
    </source>
</evidence>
<dbReference type="Pfam" id="PF09326">
    <property type="entry name" value="NADH_dhqG_C"/>
    <property type="match status" value="1"/>
</dbReference>
<dbReference type="GO" id="GO:0042773">
    <property type="term" value="P:ATP synthesis coupled electron transport"/>
    <property type="evidence" value="ECO:0007669"/>
    <property type="project" value="InterPro"/>
</dbReference>
<dbReference type="PROSITE" id="PS00642">
    <property type="entry name" value="COMPLEX1_75K_2"/>
    <property type="match status" value="1"/>
</dbReference>
<dbReference type="InterPro" id="IPR036010">
    <property type="entry name" value="2Fe-2S_ferredoxin-like_sf"/>
</dbReference>
<dbReference type="Pfam" id="PF00384">
    <property type="entry name" value="Molybdopterin"/>
    <property type="match status" value="1"/>
</dbReference>
<dbReference type="GO" id="GO:0051539">
    <property type="term" value="F:4 iron, 4 sulfur cluster binding"/>
    <property type="evidence" value="ECO:0007669"/>
    <property type="project" value="UniProtKB-KW"/>
</dbReference>
<dbReference type="FunFam" id="3.30.200.210:FF:000002">
    <property type="entry name" value="NADH-ubiquinone oxidoreductase 75 kDa subunit"/>
    <property type="match status" value="1"/>
</dbReference>
<dbReference type="EC" id="7.1.1.-" evidence="10"/>
<organism evidence="14">
    <name type="scientific">Anaplasma marginale</name>
    <dbReference type="NCBI Taxonomy" id="770"/>
    <lineage>
        <taxon>Bacteria</taxon>
        <taxon>Pseudomonadati</taxon>
        <taxon>Pseudomonadota</taxon>
        <taxon>Alphaproteobacteria</taxon>
        <taxon>Rickettsiales</taxon>
        <taxon>Anaplasmataceae</taxon>
        <taxon>Anaplasma</taxon>
    </lineage>
</organism>
<evidence type="ECO:0000313" key="14">
    <source>
        <dbReference type="EMBL" id="KAB0452093.1"/>
    </source>
</evidence>
<dbReference type="GO" id="GO:0016020">
    <property type="term" value="C:membrane"/>
    <property type="evidence" value="ECO:0007669"/>
    <property type="project" value="InterPro"/>
</dbReference>
<reference evidence="14" key="1">
    <citation type="submission" date="2019-08" db="EMBL/GenBank/DDBJ databases">
        <authorList>
            <person name="Amaro Estrada I."/>
            <person name="Quiroz Castaneda R.E."/>
            <person name="Martinez Ocampo F."/>
            <person name="Rodriguez Camarillo S.D."/>
        </authorList>
    </citation>
    <scope>NUCLEOTIDE SEQUENCE</scope>
    <source>
        <strain evidence="14">MEX-30-184-02</strain>
    </source>
</reference>
<dbReference type="GO" id="GO:0051537">
    <property type="term" value="F:2 iron, 2 sulfur cluster binding"/>
    <property type="evidence" value="ECO:0007669"/>
    <property type="project" value="UniProtKB-UniRule"/>
</dbReference>
<dbReference type="PROSITE" id="PS51839">
    <property type="entry name" value="4FE4S_HC3"/>
    <property type="match status" value="1"/>
</dbReference>
<dbReference type="Pfam" id="PF13510">
    <property type="entry name" value="Fer2_4"/>
    <property type="match status" value="1"/>
</dbReference>